<dbReference type="Pfam" id="PF22606">
    <property type="entry name" value="Cdc6-ORC-like_ATPase_lid"/>
    <property type="match status" value="1"/>
</dbReference>
<comment type="subcellular location">
    <subcellularLocation>
        <location evidence="1 10">Nucleus</location>
    </subcellularLocation>
</comment>
<dbReference type="GeneID" id="14926581"/>
<dbReference type="STRING" id="1257118.L8HMA5"/>
<dbReference type="Proteomes" id="UP000011083">
    <property type="component" value="Unassembled WGS sequence"/>
</dbReference>
<evidence type="ECO:0000256" key="1">
    <source>
        <dbReference type="ARBA" id="ARBA00004123"/>
    </source>
</evidence>
<proteinExistence type="inferred from homology"/>
<dbReference type="AlphaFoldDB" id="L8HMA5"/>
<dbReference type="GO" id="GO:0033314">
    <property type="term" value="P:mitotic DNA replication checkpoint signaling"/>
    <property type="evidence" value="ECO:0007669"/>
    <property type="project" value="TreeGrafter"/>
</dbReference>
<evidence type="ECO:0000256" key="11">
    <source>
        <dbReference type="SAM" id="MobiDB-lite"/>
    </source>
</evidence>
<evidence type="ECO:0000256" key="8">
    <source>
        <dbReference type="ARBA" id="ARBA00023125"/>
    </source>
</evidence>
<evidence type="ECO:0000256" key="5">
    <source>
        <dbReference type="ARBA" id="ARBA00022741"/>
    </source>
</evidence>
<evidence type="ECO:0000259" key="12">
    <source>
        <dbReference type="SMART" id="SM00382"/>
    </source>
</evidence>
<sequence>MDDDSFLTETTTATPWFAEGEGDSELDIEEEDLDEELEEEEEFTDFDESSQGFSESESEASGPGVRRRGGAGDSFAFAASTTSTSSSTVFSQARGQLQLSVLPKTLPCREAERKNLHALLRDALANNTTCSIYISGVPGTGKTATVLGIVRELQEEVANKFIELNGMTIADPQRAYVILWWHLMGQRVSAKAARLRLTDYFTGSAKKGTSRPKKKCVLLVDELDLLVTRKQDVIYNLFDWATRKSSKLIIVAIANTMDLAQRMLPRVASRMGFQQIMFTSYTRDQLEQIVKARLASIDAFDSDAITWCASKIAAVSGDARRALQICRRAADIAELASERGSNPSGRVSAEHVRGAIEEIHSAPQIRLIQAATLHEKLFLYICNALGRELPNCSAISSICYRLASWGLLDADPASNDLLARVSLRVPQEDVVFAMQNDPLVSELFQLIIPFLSG</sequence>
<dbReference type="InterPro" id="IPR003959">
    <property type="entry name" value="ATPase_AAA_core"/>
</dbReference>
<name>L8HMA5_ACACF</name>
<feature type="compositionally biased region" description="Acidic residues" evidence="11">
    <location>
        <begin position="20"/>
        <end position="48"/>
    </location>
</feature>
<evidence type="ECO:0000256" key="3">
    <source>
        <dbReference type="ARBA" id="ARBA00022705"/>
    </source>
</evidence>
<organism evidence="13 14">
    <name type="scientific">Acanthamoeba castellanii (strain ATCC 30010 / Neff)</name>
    <dbReference type="NCBI Taxonomy" id="1257118"/>
    <lineage>
        <taxon>Eukaryota</taxon>
        <taxon>Amoebozoa</taxon>
        <taxon>Discosea</taxon>
        <taxon>Longamoebia</taxon>
        <taxon>Centramoebida</taxon>
        <taxon>Acanthamoebidae</taxon>
        <taxon>Acanthamoeba</taxon>
    </lineage>
</organism>
<comment type="subunit">
    <text evidence="10">ORC is composed of six subunits.</text>
</comment>
<dbReference type="SMART" id="SM00382">
    <property type="entry name" value="AAA"/>
    <property type="match status" value="1"/>
</dbReference>
<evidence type="ECO:0000256" key="7">
    <source>
        <dbReference type="ARBA" id="ARBA00022842"/>
    </source>
</evidence>
<keyword evidence="8 10" id="KW-0238">DNA-binding</keyword>
<evidence type="ECO:0000313" key="14">
    <source>
        <dbReference type="Proteomes" id="UP000011083"/>
    </source>
</evidence>
<evidence type="ECO:0000313" key="13">
    <source>
        <dbReference type="EMBL" id="ELR25521.1"/>
    </source>
</evidence>
<dbReference type="GO" id="GO:0006270">
    <property type="term" value="P:DNA replication initiation"/>
    <property type="evidence" value="ECO:0007669"/>
    <property type="project" value="TreeGrafter"/>
</dbReference>
<keyword evidence="4" id="KW-0479">Metal-binding</keyword>
<feature type="compositionally biased region" description="Low complexity" evidence="11">
    <location>
        <begin position="49"/>
        <end position="61"/>
    </location>
</feature>
<protein>
    <recommendedName>
        <fullName evidence="10">Origin recognition complex subunit 1</fullName>
    </recommendedName>
</protein>
<feature type="region of interest" description="Disordered" evidence="11">
    <location>
        <begin position="1"/>
        <end position="72"/>
    </location>
</feature>
<comment type="similarity">
    <text evidence="2 10">Belongs to the ORC1 family.</text>
</comment>
<dbReference type="SUPFAM" id="SSF52540">
    <property type="entry name" value="P-loop containing nucleoside triphosphate hydrolases"/>
    <property type="match status" value="1"/>
</dbReference>
<dbReference type="FunFam" id="3.40.50.300:FF:000199">
    <property type="entry name" value="Origin recognition complex subunit 1"/>
    <property type="match status" value="1"/>
</dbReference>
<keyword evidence="3 10" id="KW-0235">DNA replication</keyword>
<dbReference type="GO" id="GO:0005524">
    <property type="term" value="F:ATP binding"/>
    <property type="evidence" value="ECO:0007669"/>
    <property type="project" value="UniProtKB-KW"/>
</dbReference>
<feature type="domain" description="AAA+ ATPase" evidence="12">
    <location>
        <begin position="128"/>
        <end position="278"/>
    </location>
</feature>
<dbReference type="OrthoDB" id="1926878at2759"/>
<comment type="function">
    <text evidence="10">Component of the origin recognition complex (ORC) that binds origins of replication. DNA-binding is ATP-dependent, however specific DNA sequences that define origins of replication have not been identified so far. ORC is required to assemble the pre-replication complex necessary to initiate DNA replication.</text>
</comment>
<dbReference type="GO" id="GO:0046872">
    <property type="term" value="F:metal ion binding"/>
    <property type="evidence" value="ECO:0007669"/>
    <property type="project" value="UniProtKB-KW"/>
</dbReference>
<keyword evidence="5 10" id="KW-0547">Nucleotide-binding</keyword>
<evidence type="ECO:0000256" key="10">
    <source>
        <dbReference type="RuleBase" id="RU365058"/>
    </source>
</evidence>
<keyword evidence="7" id="KW-0460">Magnesium</keyword>
<dbReference type="EMBL" id="KB007805">
    <property type="protein sequence ID" value="ELR25521.1"/>
    <property type="molecule type" value="Genomic_DNA"/>
</dbReference>
<evidence type="ECO:0000256" key="4">
    <source>
        <dbReference type="ARBA" id="ARBA00022723"/>
    </source>
</evidence>
<keyword evidence="9 10" id="KW-0539">Nucleus</keyword>
<accession>L8HMA5</accession>
<dbReference type="GO" id="GO:0005664">
    <property type="term" value="C:nuclear origin of replication recognition complex"/>
    <property type="evidence" value="ECO:0007669"/>
    <property type="project" value="TreeGrafter"/>
</dbReference>
<reference evidence="13 14" key="1">
    <citation type="journal article" date="2013" name="Genome Biol.">
        <title>Genome of Acanthamoeba castellanii highlights extensive lateral gene transfer and early evolution of tyrosine kinase signaling.</title>
        <authorList>
            <person name="Clarke M."/>
            <person name="Lohan A.J."/>
            <person name="Liu B."/>
            <person name="Lagkouvardos I."/>
            <person name="Roy S."/>
            <person name="Zafar N."/>
            <person name="Bertelli C."/>
            <person name="Schilde C."/>
            <person name="Kianianmomeni A."/>
            <person name="Burglin T.R."/>
            <person name="Frech C."/>
            <person name="Turcotte B."/>
            <person name="Kopec K.O."/>
            <person name="Synnott J.M."/>
            <person name="Choo C."/>
            <person name="Paponov I."/>
            <person name="Finkler A."/>
            <person name="Soon Heng Tan C."/>
            <person name="Hutchins A.P."/>
            <person name="Weinmeier T."/>
            <person name="Rattei T."/>
            <person name="Chu J.S."/>
            <person name="Gimenez G."/>
            <person name="Irimia M."/>
            <person name="Rigden D.J."/>
            <person name="Fitzpatrick D.A."/>
            <person name="Lorenzo-Morales J."/>
            <person name="Bateman A."/>
            <person name="Chiu C.H."/>
            <person name="Tang P."/>
            <person name="Hegemann P."/>
            <person name="Fromm H."/>
            <person name="Raoult D."/>
            <person name="Greub G."/>
            <person name="Miranda-Saavedra D."/>
            <person name="Chen N."/>
            <person name="Nash P."/>
            <person name="Ginger M.L."/>
            <person name="Horn M."/>
            <person name="Schaap P."/>
            <person name="Caler L."/>
            <person name="Loftus B."/>
        </authorList>
    </citation>
    <scope>NUCLEOTIDE SEQUENCE [LARGE SCALE GENOMIC DNA]</scope>
    <source>
        <strain evidence="13 14">Neff</strain>
    </source>
</reference>
<dbReference type="InterPro" id="IPR027417">
    <property type="entry name" value="P-loop_NTPase"/>
</dbReference>
<dbReference type="VEuPathDB" id="AmoebaDB:ACA1_296090"/>
<dbReference type="PANTHER" id="PTHR10763">
    <property type="entry name" value="CELL DIVISION CONTROL PROTEIN 6-RELATED"/>
    <property type="match status" value="1"/>
</dbReference>
<dbReference type="RefSeq" id="XP_004368276.1">
    <property type="nucleotide sequence ID" value="XM_004368219.1"/>
</dbReference>
<dbReference type="KEGG" id="acan:ACA1_296090"/>
<gene>
    <name evidence="13" type="ORF">ACA1_296090</name>
</gene>
<dbReference type="PANTHER" id="PTHR10763:SF23">
    <property type="entry name" value="ORIGIN RECOGNITION COMPLEX SUBUNIT 1"/>
    <property type="match status" value="1"/>
</dbReference>
<evidence type="ECO:0000256" key="9">
    <source>
        <dbReference type="ARBA" id="ARBA00023242"/>
    </source>
</evidence>
<evidence type="ECO:0000256" key="6">
    <source>
        <dbReference type="ARBA" id="ARBA00022840"/>
    </source>
</evidence>
<dbReference type="InterPro" id="IPR050311">
    <property type="entry name" value="ORC1/CDC6"/>
</dbReference>
<dbReference type="GO" id="GO:0016887">
    <property type="term" value="F:ATP hydrolysis activity"/>
    <property type="evidence" value="ECO:0007669"/>
    <property type="project" value="InterPro"/>
</dbReference>
<keyword evidence="14" id="KW-1185">Reference proteome</keyword>
<dbReference type="GO" id="GO:0003688">
    <property type="term" value="F:DNA replication origin binding"/>
    <property type="evidence" value="ECO:0007669"/>
    <property type="project" value="TreeGrafter"/>
</dbReference>
<dbReference type="OMA" id="QPIINGE"/>
<dbReference type="Pfam" id="PF00004">
    <property type="entry name" value="AAA"/>
    <property type="match status" value="1"/>
</dbReference>
<keyword evidence="6 10" id="KW-0067">ATP-binding</keyword>
<evidence type="ECO:0000256" key="2">
    <source>
        <dbReference type="ARBA" id="ARBA00008398"/>
    </source>
</evidence>
<dbReference type="InterPro" id="IPR003593">
    <property type="entry name" value="AAA+_ATPase"/>
</dbReference>
<dbReference type="Gene3D" id="3.40.50.300">
    <property type="entry name" value="P-loop containing nucleotide triphosphate hydrolases"/>
    <property type="match status" value="1"/>
</dbReference>
<dbReference type="InterPro" id="IPR054425">
    <property type="entry name" value="Cdc6_ORC1-like_ATPase_lid"/>
</dbReference>